<feature type="region of interest" description="Disordered" evidence="1">
    <location>
        <begin position="235"/>
        <end position="255"/>
    </location>
</feature>
<evidence type="ECO:0000313" key="2">
    <source>
        <dbReference type="EMBL" id="KAK9813718.1"/>
    </source>
</evidence>
<proteinExistence type="predicted"/>
<keyword evidence="3" id="KW-1185">Reference proteome</keyword>
<dbReference type="AlphaFoldDB" id="A0AAW1PYL4"/>
<reference evidence="2 3" key="1">
    <citation type="journal article" date="2024" name="Nat. Commun.">
        <title>Phylogenomics reveals the evolutionary origins of lichenization in chlorophyte algae.</title>
        <authorList>
            <person name="Puginier C."/>
            <person name="Libourel C."/>
            <person name="Otte J."/>
            <person name="Skaloud P."/>
            <person name="Haon M."/>
            <person name="Grisel S."/>
            <person name="Petersen M."/>
            <person name="Berrin J.G."/>
            <person name="Delaux P.M."/>
            <person name="Dal Grande F."/>
            <person name="Keller J."/>
        </authorList>
    </citation>
    <scope>NUCLEOTIDE SEQUENCE [LARGE SCALE GENOMIC DNA]</scope>
    <source>
        <strain evidence="2 3">SAG 2036</strain>
    </source>
</reference>
<evidence type="ECO:0000313" key="3">
    <source>
        <dbReference type="Proteomes" id="UP001465755"/>
    </source>
</evidence>
<feature type="region of interest" description="Disordered" evidence="1">
    <location>
        <begin position="1"/>
        <end position="22"/>
    </location>
</feature>
<organism evidence="2 3">
    <name type="scientific">Symbiochloris irregularis</name>
    <dbReference type="NCBI Taxonomy" id="706552"/>
    <lineage>
        <taxon>Eukaryota</taxon>
        <taxon>Viridiplantae</taxon>
        <taxon>Chlorophyta</taxon>
        <taxon>core chlorophytes</taxon>
        <taxon>Trebouxiophyceae</taxon>
        <taxon>Trebouxiales</taxon>
        <taxon>Trebouxiaceae</taxon>
        <taxon>Symbiochloris</taxon>
    </lineage>
</organism>
<dbReference type="EMBL" id="JALJOQ010000003">
    <property type="protein sequence ID" value="KAK9813718.1"/>
    <property type="molecule type" value="Genomic_DNA"/>
</dbReference>
<name>A0AAW1PYL4_9CHLO</name>
<evidence type="ECO:0000256" key="1">
    <source>
        <dbReference type="SAM" id="MobiDB-lite"/>
    </source>
</evidence>
<accession>A0AAW1PYL4</accession>
<comment type="caution">
    <text evidence="2">The sequence shown here is derived from an EMBL/GenBank/DDBJ whole genome shotgun (WGS) entry which is preliminary data.</text>
</comment>
<dbReference type="Proteomes" id="UP001465755">
    <property type="component" value="Unassembled WGS sequence"/>
</dbReference>
<gene>
    <name evidence="2" type="ORF">WJX73_005214</name>
</gene>
<sequence>MPLRLRHCSPARIGNSPPDNPRDALRRIPVSAFAAPSAAASPLPSCRSLLPRGLSAAPTVRCLDSLAPDDSILSMSAPSALSPRAFSRPSPQLPSDLLFASDRRREPRVAALLLAYYERSLLLLRLLCSTFSSRASELLLILGRDSPSSPRLLPRLACAALCLLPVLFGAVSCLSALFFCLSSLDLSLFSIGSCPYRPLSGLTHRSLSYFSPLFPHPLSSLISASFPPPLLLERRRSLPENPPPPSRVRLRRSES</sequence>
<protein>
    <recommendedName>
        <fullName evidence="4">Transmembrane protein</fullName>
    </recommendedName>
</protein>
<evidence type="ECO:0008006" key="4">
    <source>
        <dbReference type="Google" id="ProtNLM"/>
    </source>
</evidence>